<accession>A0A183J332</accession>
<reference evidence="3" key="1">
    <citation type="submission" date="2016-06" db="UniProtKB">
        <authorList>
            <consortium name="WormBaseParasite"/>
        </authorList>
    </citation>
    <scope>IDENTIFICATION</scope>
</reference>
<name>A0A183J332_9BILA</name>
<evidence type="ECO:0000313" key="3">
    <source>
        <dbReference type="WBParaSite" id="SBAD_0001064401-mRNA-1"/>
    </source>
</evidence>
<dbReference type="WBParaSite" id="SBAD_0001064401-mRNA-1">
    <property type="protein sequence ID" value="SBAD_0001064401-mRNA-1"/>
    <property type="gene ID" value="SBAD_0001064401"/>
</dbReference>
<keyword evidence="2" id="KW-1185">Reference proteome</keyword>
<organism evidence="3">
    <name type="scientific">Soboliphyme baturini</name>
    <dbReference type="NCBI Taxonomy" id="241478"/>
    <lineage>
        <taxon>Eukaryota</taxon>
        <taxon>Metazoa</taxon>
        <taxon>Ecdysozoa</taxon>
        <taxon>Nematoda</taxon>
        <taxon>Enoplea</taxon>
        <taxon>Dorylaimia</taxon>
        <taxon>Dioctophymatida</taxon>
        <taxon>Dioctophymatoidea</taxon>
        <taxon>Soboliphymatidae</taxon>
        <taxon>Soboliphyme</taxon>
    </lineage>
</organism>
<evidence type="ECO:0000313" key="2">
    <source>
        <dbReference type="Proteomes" id="UP000270296"/>
    </source>
</evidence>
<dbReference type="Proteomes" id="UP000270296">
    <property type="component" value="Unassembled WGS sequence"/>
</dbReference>
<evidence type="ECO:0000313" key="1">
    <source>
        <dbReference type="EMBL" id="VDP30486.1"/>
    </source>
</evidence>
<reference evidence="1 2" key="2">
    <citation type="submission" date="2018-11" db="EMBL/GenBank/DDBJ databases">
        <authorList>
            <consortium name="Pathogen Informatics"/>
        </authorList>
    </citation>
    <scope>NUCLEOTIDE SEQUENCE [LARGE SCALE GENOMIC DNA]</scope>
</reference>
<dbReference type="AlphaFoldDB" id="A0A183J332"/>
<sequence length="67" mass="7358">MNREVQCSSGRDERSPQAELQSVTLLWPQWRGVVDGVGVSTVCTHDCWMALESFARAAVVVVVVVLV</sequence>
<protein>
    <submittedName>
        <fullName evidence="3">Transmembrane protein</fullName>
    </submittedName>
</protein>
<proteinExistence type="predicted"/>
<dbReference type="EMBL" id="UZAM01013858">
    <property type="protein sequence ID" value="VDP30486.1"/>
    <property type="molecule type" value="Genomic_DNA"/>
</dbReference>
<gene>
    <name evidence="1" type="ORF">SBAD_LOCUS10280</name>
</gene>